<dbReference type="PROSITE" id="PS51181">
    <property type="entry name" value="PPASE_TENSIN"/>
    <property type="match status" value="1"/>
</dbReference>
<reference evidence="5" key="1">
    <citation type="submission" date="2022-07" db="EMBL/GenBank/DDBJ databases">
        <title>Phylogenomic reconstructions and comparative analyses of Kickxellomycotina fungi.</title>
        <authorList>
            <person name="Reynolds N.K."/>
            <person name="Stajich J.E."/>
            <person name="Barry K."/>
            <person name="Grigoriev I.V."/>
            <person name="Crous P."/>
            <person name="Smith M.E."/>
        </authorList>
    </citation>
    <scope>NUCLEOTIDE SEQUENCE</scope>
    <source>
        <strain evidence="5">RSA 567</strain>
    </source>
</reference>
<feature type="domain" description="C2 tensin-type" evidence="4">
    <location>
        <begin position="179"/>
        <end position="338"/>
    </location>
</feature>
<evidence type="ECO:0000259" key="3">
    <source>
        <dbReference type="PROSITE" id="PS51181"/>
    </source>
</evidence>
<dbReference type="Pfam" id="PF22785">
    <property type="entry name" value="Tc-R-P"/>
    <property type="match status" value="1"/>
</dbReference>
<dbReference type="InterPro" id="IPR029023">
    <property type="entry name" value="Tensin_phosphatase"/>
</dbReference>
<proteinExistence type="predicted"/>
<dbReference type="InterPro" id="IPR051281">
    <property type="entry name" value="Dual-spec_lipid-protein_phosph"/>
</dbReference>
<dbReference type="SMART" id="SM01326">
    <property type="entry name" value="PTEN_C2"/>
    <property type="match status" value="1"/>
</dbReference>
<sequence>MFNTLRDLAAKNFHQLVDPDTGQKFNMSYITPRVLAMCFPSEGLESLYRNQLPLVAAYLHKRHERHFKVYNLCLEKEYEKEKFNAPMAYYPIPDHTPPTLRQMLEFCQDAHHWLEAAPDNISVIHCRAGKGRTGTMVCAYLLFSRQFATPAEALDHFGKMRIRDGDGVSVPSQRRFVEYFAKVIHDPSLLTPPTVVLTRITLKFLELQSRVQSLLEARRDDHEERLCKLPLQALPIRKEQCYYIVDLLIEQLALCGDVRIECKSQMYIGLASVFHCWLNTAFLPRPGAQSSPLGTTNGSVSMPITLTLDKANLDDQPKGLINQPLDFDFWLTLHFAPAAER</sequence>
<gene>
    <name evidence="5" type="ORF">H4R34_000866</name>
</gene>
<dbReference type="GO" id="GO:0005829">
    <property type="term" value="C:cytosol"/>
    <property type="evidence" value="ECO:0007669"/>
    <property type="project" value="TreeGrafter"/>
</dbReference>
<keyword evidence="1" id="KW-0378">Hydrolase</keyword>
<evidence type="ECO:0008006" key="7">
    <source>
        <dbReference type="Google" id="ProtNLM"/>
    </source>
</evidence>
<dbReference type="EMBL" id="JANBQB010000030">
    <property type="protein sequence ID" value="KAJ1984113.1"/>
    <property type="molecule type" value="Genomic_DNA"/>
</dbReference>
<dbReference type="Proteomes" id="UP001151582">
    <property type="component" value="Unassembled WGS sequence"/>
</dbReference>
<dbReference type="Gene3D" id="2.60.40.1110">
    <property type="match status" value="1"/>
</dbReference>
<dbReference type="PROSITE" id="PS50056">
    <property type="entry name" value="TYR_PHOSPHATASE_2"/>
    <property type="match status" value="1"/>
</dbReference>
<evidence type="ECO:0000259" key="4">
    <source>
        <dbReference type="PROSITE" id="PS51182"/>
    </source>
</evidence>
<dbReference type="PANTHER" id="PTHR12305">
    <property type="entry name" value="PHOSPHATASE WITH HOMOLOGY TO TENSIN"/>
    <property type="match status" value="1"/>
</dbReference>
<evidence type="ECO:0000256" key="1">
    <source>
        <dbReference type="ARBA" id="ARBA00022801"/>
    </source>
</evidence>
<dbReference type="PROSITE" id="PS00383">
    <property type="entry name" value="TYR_PHOSPHATASE_1"/>
    <property type="match status" value="1"/>
</dbReference>
<protein>
    <recommendedName>
        <fullName evidence="7">Phosphatidylinositol-3,4,5-trisphosphate 3-phosphatase</fullName>
    </recommendedName>
</protein>
<dbReference type="AlphaFoldDB" id="A0A9W8EAV5"/>
<feature type="domain" description="Phosphatase tensin-type" evidence="3">
    <location>
        <begin position="16"/>
        <end position="187"/>
    </location>
</feature>
<dbReference type="Pfam" id="PF10409">
    <property type="entry name" value="PTEN_C2"/>
    <property type="match status" value="1"/>
</dbReference>
<feature type="domain" description="Tyrosine specific protein phosphatases" evidence="2">
    <location>
        <begin position="101"/>
        <end position="175"/>
    </location>
</feature>
<dbReference type="SUPFAM" id="SSF49562">
    <property type="entry name" value="C2 domain (Calcium/lipid-binding domain, CaLB)"/>
    <property type="match status" value="1"/>
</dbReference>
<dbReference type="InterPro" id="IPR016130">
    <property type="entry name" value="Tyr_Pase_AS"/>
</dbReference>
<dbReference type="InterPro" id="IPR000387">
    <property type="entry name" value="Tyr_Pase_dom"/>
</dbReference>
<dbReference type="InterPro" id="IPR014020">
    <property type="entry name" value="Tensin_C2-dom"/>
</dbReference>
<comment type="caution">
    <text evidence="5">The sequence shown here is derived from an EMBL/GenBank/DDBJ whole genome shotgun (WGS) entry which is preliminary data.</text>
</comment>
<organism evidence="5 6">
    <name type="scientific">Dimargaris verticillata</name>
    <dbReference type="NCBI Taxonomy" id="2761393"/>
    <lineage>
        <taxon>Eukaryota</taxon>
        <taxon>Fungi</taxon>
        <taxon>Fungi incertae sedis</taxon>
        <taxon>Zoopagomycota</taxon>
        <taxon>Kickxellomycotina</taxon>
        <taxon>Dimargaritomycetes</taxon>
        <taxon>Dimargaritales</taxon>
        <taxon>Dimargaritaceae</taxon>
        <taxon>Dimargaris</taxon>
    </lineage>
</organism>
<accession>A0A9W8EAV5</accession>
<dbReference type="Gene3D" id="3.90.190.10">
    <property type="entry name" value="Protein tyrosine phosphatase superfamily"/>
    <property type="match status" value="1"/>
</dbReference>
<name>A0A9W8EAV5_9FUNG</name>
<dbReference type="GO" id="GO:0016314">
    <property type="term" value="F:phosphatidylinositol-3,4,5-trisphosphate 3-phosphatase activity"/>
    <property type="evidence" value="ECO:0007669"/>
    <property type="project" value="TreeGrafter"/>
</dbReference>
<dbReference type="InterPro" id="IPR035892">
    <property type="entry name" value="C2_domain_sf"/>
</dbReference>
<dbReference type="SUPFAM" id="SSF52799">
    <property type="entry name" value="(Phosphotyrosine protein) phosphatases II"/>
    <property type="match status" value="1"/>
</dbReference>
<keyword evidence="6" id="KW-1185">Reference proteome</keyword>
<evidence type="ECO:0000313" key="5">
    <source>
        <dbReference type="EMBL" id="KAJ1984113.1"/>
    </source>
</evidence>
<evidence type="ECO:0000313" key="6">
    <source>
        <dbReference type="Proteomes" id="UP001151582"/>
    </source>
</evidence>
<evidence type="ECO:0000259" key="2">
    <source>
        <dbReference type="PROSITE" id="PS50056"/>
    </source>
</evidence>
<dbReference type="OrthoDB" id="5632at2759"/>
<dbReference type="InterPro" id="IPR029021">
    <property type="entry name" value="Prot-tyrosine_phosphatase-like"/>
</dbReference>
<dbReference type="PROSITE" id="PS51182">
    <property type="entry name" value="C2_TENSIN"/>
    <property type="match status" value="1"/>
</dbReference>